<feature type="compositionally biased region" description="Polar residues" evidence="1">
    <location>
        <begin position="65"/>
        <end position="76"/>
    </location>
</feature>
<feature type="region of interest" description="Disordered" evidence="1">
    <location>
        <begin position="28"/>
        <end position="87"/>
    </location>
</feature>
<feature type="chain" id="PRO_5009445365" evidence="2">
    <location>
        <begin position="24"/>
        <end position="87"/>
    </location>
</feature>
<sequence length="87" mass="9523">MDAAVASQLCLLCLCLCLSCACTRLIEDEEEEEKEEEKEEEEQAGREGYPSLARQGKGPEPSAMLPTQATIVSDSGYSIEHADKDNQ</sequence>
<evidence type="ECO:0000256" key="1">
    <source>
        <dbReference type="SAM" id="MobiDB-lite"/>
    </source>
</evidence>
<keyword evidence="2" id="KW-0732">Signal</keyword>
<evidence type="ECO:0000256" key="2">
    <source>
        <dbReference type="SAM" id="SignalP"/>
    </source>
</evidence>
<feature type="compositionally biased region" description="Acidic residues" evidence="1">
    <location>
        <begin position="28"/>
        <end position="42"/>
    </location>
</feature>
<name>A0A1E1JX76_9HELO</name>
<keyword evidence="4" id="KW-1185">Reference proteome</keyword>
<protein>
    <submittedName>
        <fullName evidence="3">Uncharacterized protein</fullName>
    </submittedName>
</protein>
<accession>A0A1E1JX76</accession>
<dbReference type="Proteomes" id="UP000178912">
    <property type="component" value="Unassembled WGS sequence"/>
</dbReference>
<proteinExistence type="predicted"/>
<dbReference type="EMBL" id="FJUX01000005">
    <property type="protein sequence ID" value="CZS90322.1"/>
    <property type="molecule type" value="Genomic_DNA"/>
</dbReference>
<evidence type="ECO:0000313" key="3">
    <source>
        <dbReference type="EMBL" id="CZS90322.1"/>
    </source>
</evidence>
<feature type="signal peptide" evidence="2">
    <location>
        <begin position="1"/>
        <end position="23"/>
    </location>
</feature>
<gene>
    <name evidence="3" type="ORF">RAG0_01445</name>
</gene>
<reference evidence="4" key="1">
    <citation type="submission" date="2016-03" db="EMBL/GenBank/DDBJ databases">
        <authorList>
            <person name="Guldener U."/>
        </authorList>
    </citation>
    <scope>NUCLEOTIDE SEQUENCE [LARGE SCALE GENOMIC DNA]</scope>
    <source>
        <strain evidence="4">04CH-RAC-A.6.1</strain>
    </source>
</reference>
<organism evidence="3 4">
    <name type="scientific">Rhynchosporium agropyri</name>
    <dbReference type="NCBI Taxonomy" id="914238"/>
    <lineage>
        <taxon>Eukaryota</taxon>
        <taxon>Fungi</taxon>
        <taxon>Dikarya</taxon>
        <taxon>Ascomycota</taxon>
        <taxon>Pezizomycotina</taxon>
        <taxon>Leotiomycetes</taxon>
        <taxon>Helotiales</taxon>
        <taxon>Ploettnerulaceae</taxon>
        <taxon>Rhynchosporium</taxon>
    </lineage>
</organism>
<evidence type="ECO:0000313" key="4">
    <source>
        <dbReference type="Proteomes" id="UP000178912"/>
    </source>
</evidence>
<dbReference type="AlphaFoldDB" id="A0A1E1JX76"/>